<dbReference type="EMBL" id="KY000033">
    <property type="protein sequence ID" value="ASK42197.1"/>
    <property type="molecule type" value="Genomic_DNA"/>
</dbReference>
<dbReference type="AlphaFoldDB" id="A0A2Z2PGX2"/>
<gene>
    <name evidence="3" type="ORF">AGRHK599_LOCUS5133</name>
    <name evidence="4" type="ORF">EXN68_25470</name>
</gene>
<proteinExistence type="predicted"/>
<feature type="region of interest" description="Disordered" evidence="1">
    <location>
        <begin position="1"/>
        <end position="20"/>
    </location>
</feature>
<dbReference type="EMBL" id="CAICSX020000003">
    <property type="protein sequence ID" value="CAD0217580.1"/>
    <property type="molecule type" value="Genomic_DNA"/>
</dbReference>
<dbReference type="Proteomes" id="UP000528185">
    <property type="component" value="Unassembled WGS sequence"/>
</dbReference>
<keyword evidence="2" id="KW-0614">Plasmid</keyword>
<evidence type="ECO:0000313" key="4">
    <source>
        <dbReference type="EMBL" id="TRA96197.1"/>
    </source>
</evidence>
<reference evidence="4 5" key="2">
    <citation type="journal article" date="2019" name="Appl. Microbiol. Biotechnol.">
        <title>Differential efficiency of wild type rhizogenic strains for rol gene transformation of plants.</title>
        <authorList>
            <person name="Desmet S."/>
            <person name="De Keyser E."/>
            <person name="Van Vaerenbergh J."/>
            <person name="Baeyen S."/>
            <person name="Van Huylenbroeck J."/>
            <person name="Geelen D."/>
            <person name="Dhooghe E."/>
        </authorList>
    </citation>
    <scope>NUCLEOTIDE SEQUENCE [LARGE SCALE GENOMIC DNA]</scope>
    <source>
        <strain evidence="4 5">GBBC3284</strain>
    </source>
</reference>
<name>A0A2Z2PGX2_RHIRH</name>
<dbReference type="KEGG" id="aro:B0909_23710"/>
<organism evidence="2">
    <name type="scientific">Rhizobium rhizogenes</name>
    <name type="common">Agrobacterium rhizogenes</name>
    <dbReference type="NCBI Taxonomy" id="359"/>
    <lineage>
        <taxon>Bacteria</taxon>
        <taxon>Pseudomonadati</taxon>
        <taxon>Pseudomonadota</taxon>
        <taxon>Alphaproteobacteria</taxon>
        <taxon>Hyphomicrobiales</taxon>
        <taxon>Rhizobiaceae</taxon>
        <taxon>Rhizobium/Agrobacterium group</taxon>
        <taxon>Rhizobium</taxon>
    </lineage>
</organism>
<feature type="compositionally biased region" description="Basic and acidic residues" evidence="1">
    <location>
        <begin position="1"/>
        <end position="13"/>
    </location>
</feature>
<sequence>MLEDGQKMQERELSVLGGDKTESAATLPNDILVEVAKHLPTDDPVETAANLTSFKLASPSVRASVDQSDVGTFHRSVNRLGASSKALYDLAVPRNGFAEYPNYPEPDPAGEFALASQRIRTIGPTLKFQSPARKTAIVNHILNMSEGGEQAEAIMSMTSHLSDLERADKRRLIDRAIEYFKVDGPINYDSRHYAAYAIAAAHNQLELEHKSQIFDAMAKRPQLARLYADERIHAQEHLGLASTSEGPHERSNKQLATDILQIEQKIRTELLPETLSAHDQMVKAEGIAGSIEKAYRDARANLTRAPRGRSNSDLSR</sequence>
<evidence type="ECO:0000313" key="6">
    <source>
        <dbReference type="Proteomes" id="UP000528185"/>
    </source>
</evidence>
<geneLocation type="plasmid" evidence="2">
    <name>pRi_26-59</name>
</geneLocation>
<dbReference type="GeneID" id="79865078"/>
<reference evidence="2" key="1">
    <citation type="submission" date="2016-10" db="EMBL/GenBank/DDBJ databases">
        <title>Agrobacterium Ti plasmids: Classification based on T-DNA and Vir regions organization.</title>
        <authorList>
            <person name="Nabi N."/>
            <person name="Vial L."/>
            <person name="Ben Hafsa A."/>
            <person name="Chapulliot D."/>
            <person name="Berard A."/>
            <person name="Chauveau A."/>
            <person name="Le Paslier M.-C."/>
            <person name="Harzallah Skhiri F."/>
            <person name="Brunel D."/>
            <person name="Nesme X."/>
            <person name="Chaouachi M."/>
        </authorList>
    </citation>
    <scope>NUCLEOTIDE SEQUENCE</scope>
    <source>
        <strain evidence="2">26-59</strain>
        <plasmid evidence="2">pRi_26-59</plasmid>
    </source>
</reference>
<evidence type="ECO:0000313" key="5">
    <source>
        <dbReference type="Proteomes" id="UP000315434"/>
    </source>
</evidence>
<evidence type="ECO:0000256" key="1">
    <source>
        <dbReference type="SAM" id="MobiDB-lite"/>
    </source>
</evidence>
<dbReference type="Proteomes" id="UP000315434">
    <property type="component" value="Unassembled WGS sequence"/>
</dbReference>
<evidence type="ECO:0000313" key="2">
    <source>
        <dbReference type="EMBL" id="ASK42197.1"/>
    </source>
</evidence>
<evidence type="ECO:0000313" key="3">
    <source>
        <dbReference type="EMBL" id="CAD0217580.1"/>
    </source>
</evidence>
<dbReference type="EMBL" id="SGNY01000012">
    <property type="protein sequence ID" value="TRA96197.1"/>
    <property type="molecule type" value="Genomic_DNA"/>
</dbReference>
<protein>
    <submittedName>
        <fullName evidence="2">Uncharacterized protein</fullName>
    </submittedName>
</protein>
<accession>A0A2Z2PGX2</accession>
<dbReference type="RefSeq" id="WP_077768107.1">
    <property type="nucleotide sequence ID" value="NZ_CAICSX020000003.1"/>
</dbReference>
<dbReference type="OrthoDB" id="8088765at2"/>
<reference evidence="3 6" key="3">
    <citation type="submission" date="2020-06" db="EMBL/GenBank/DDBJ databases">
        <authorList>
            <person name="De Coninck B."/>
            <person name="Ibrahim H."/>
        </authorList>
    </citation>
    <scope>NUCLEOTIDE SEQUENCE [LARGE SCALE GENOMIC DNA]</scope>
    <source>
        <strain evidence="3">Ag_rhizogenes_K599</strain>
    </source>
</reference>